<gene>
    <name evidence="2" type="ORF">BED41_15020</name>
</gene>
<feature type="chain" id="PRO_5008538986" description="DUF4412 domain-containing protein" evidence="1">
    <location>
        <begin position="24"/>
        <end position="217"/>
    </location>
</feature>
<name>A0A1B2I8L7_9BACT</name>
<evidence type="ECO:0000313" key="2">
    <source>
        <dbReference type="EMBL" id="ANZ46303.1"/>
    </source>
</evidence>
<dbReference type="KEGG" id="cpor:BED41_15020"/>
<protein>
    <recommendedName>
        <fullName evidence="4">DUF4412 domain-containing protein</fullName>
    </recommendedName>
</protein>
<organism evidence="2 3">
    <name type="scientific">Cloacibacillus porcorum</name>
    <dbReference type="NCBI Taxonomy" id="1197717"/>
    <lineage>
        <taxon>Bacteria</taxon>
        <taxon>Thermotogati</taxon>
        <taxon>Synergistota</taxon>
        <taxon>Synergistia</taxon>
        <taxon>Synergistales</taxon>
        <taxon>Synergistaceae</taxon>
        <taxon>Cloacibacillus</taxon>
    </lineage>
</organism>
<dbReference type="Proteomes" id="UP000093044">
    <property type="component" value="Chromosome"/>
</dbReference>
<dbReference type="GeneID" id="83059158"/>
<sequence length="217" mass="23575">MKKIFLAALLPLAVCLFGLRSYAGPAFDAPIRVTQPDGSVIEIRKRGDERGSWYESAKGAYALLYDANTKWWYFAVSKEGRLVSLGVPYREGEPAPLPAAKDYRPVRVSARRVSGEAIALIKSGITSADYAAEPEKSRAAMREIAERTAAEAEGVVVQLFSPVPSEEGEMLIMAHIKDERPGKDPCPLIERLKKIPAALNASPNGISRPLSSPKPSP</sequence>
<evidence type="ECO:0000313" key="3">
    <source>
        <dbReference type="Proteomes" id="UP000093044"/>
    </source>
</evidence>
<evidence type="ECO:0008006" key="4">
    <source>
        <dbReference type="Google" id="ProtNLM"/>
    </source>
</evidence>
<proteinExistence type="predicted"/>
<accession>A0A1B2I8L7</accession>
<dbReference type="OrthoDB" id="9813478at2"/>
<reference evidence="2" key="1">
    <citation type="submission" date="2016-08" db="EMBL/GenBank/DDBJ databases">
        <title>Complete genome of Cloacibacillus porcorum.</title>
        <authorList>
            <person name="Looft T."/>
            <person name="Bayles D.O."/>
            <person name="Alt D.P."/>
        </authorList>
    </citation>
    <scope>NUCLEOTIDE SEQUENCE [LARGE SCALE GENOMIC DNA]</scope>
    <source>
        <strain evidence="2">CL-84</strain>
    </source>
</reference>
<dbReference type="AlphaFoldDB" id="A0A1B2I8L7"/>
<feature type="signal peptide" evidence="1">
    <location>
        <begin position="1"/>
        <end position="23"/>
    </location>
</feature>
<dbReference type="EMBL" id="CP016757">
    <property type="protein sequence ID" value="ANZ46303.1"/>
    <property type="molecule type" value="Genomic_DNA"/>
</dbReference>
<keyword evidence="3" id="KW-1185">Reference proteome</keyword>
<dbReference type="RefSeq" id="WP_066748205.1">
    <property type="nucleotide sequence ID" value="NZ_CP016757.1"/>
</dbReference>
<evidence type="ECO:0000256" key="1">
    <source>
        <dbReference type="SAM" id="SignalP"/>
    </source>
</evidence>
<keyword evidence="1" id="KW-0732">Signal</keyword>